<evidence type="ECO:0000313" key="5">
    <source>
        <dbReference type="Proteomes" id="UP000734854"/>
    </source>
</evidence>
<keyword evidence="2" id="KW-0472">Membrane</keyword>
<reference evidence="4 5" key="1">
    <citation type="submission" date="2020-08" db="EMBL/GenBank/DDBJ databases">
        <title>Plant Genome Project.</title>
        <authorList>
            <person name="Zhang R.-G."/>
        </authorList>
    </citation>
    <scope>NUCLEOTIDE SEQUENCE [LARGE SCALE GENOMIC DNA]</scope>
    <source>
        <tissue evidence="4">Rhizome</tissue>
    </source>
</reference>
<dbReference type="GO" id="GO:0009535">
    <property type="term" value="C:chloroplast thylakoid membrane"/>
    <property type="evidence" value="ECO:0007669"/>
    <property type="project" value="TreeGrafter"/>
</dbReference>
<evidence type="ECO:0000256" key="1">
    <source>
        <dbReference type="ARBA" id="ARBA00004141"/>
    </source>
</evidence>
<accession>A0A8J5LXV7</accession>
<feature type="transmembrane region" description="Helical" evidence="2">
    <location>
        <begin position="71"/>
        <end position="88"/>
    </location>
</feature>
<keyword evidence="2" id="KW-1133">Transmembrane helix</keyword>
<gene>
    <name evidence="4" type="ORF">ZIOFF_000362</name>
</gene>
<dbReference type="PANTHER" id="PTHR33222:SF3">
    <property type="entry name" value="PROTEIN CURVATURE THYLAKOID 1C, CHLOROPLASTIC"/>
    <property type="match status" value="1"/>
</dbReference>
<dbReference type="EMBL" id="JACMSC010000001">
    <property type="protein sequence ID" value="KAG6535396.1"/>
    <property type="molecule type" value="Genomic_DNA"/>
</dbReference>
<dbReference type="InterPro" id="IPR033344">
    <property type="entry name" value="CURT1"/>
</dbReference>
<keyword evidence="5" id="KW-1185">Reference proteome</keyword>
<comment type="caution">
    <text evidence="4">The sequence shown here is derived from an EMBL/GenBank/DDBJ whole genome shotgun (WGS) entry which is preliminary data.</text>
</comment>
<dbReference type="AlphaFoldDB" id="A0A8J5LXV7"/>
<sequence>MAFATAVTPPSLFPVPTRPLSAITRRFPSPTFTGGGRCTSIVAKAVGDNSDTSDGSIVKSVQDAWSSSENLIGVAGLGFAAIVAVWASSNLIGAIDKLPVVPIVFEVIGLLFTWWFIYRYLLFRPDREEFSKIVKDAISSVLGK</sequence>
<proteinExistence type="predicted"/>
<name>A0A8J5LXV7_ZINOF</name>
<dbReference type="Pfam" id="PF14159">
    <property type="entry name" value="CAAD"/>
    <property type="match status" value="1"/>
</dbReference>
<comment type="subcellular location">
    <subcellularLocation>
        <location evidence="1">Membrane</location>
        <topology evidence="1">Multi-pass membrane protein</topology>
    </subcellularLocation>
</comment>
<dbReference type="Proteomes" id="UP000734854">
    <property type="component" value="Unassembled WGS sequence"/>
</dbReference>
<organism evidence="4 5">
    <name type="scientific">Zingiber officinale</name>
    <name type="common">Ginger</name>
    <name type="synonym">Amomum zingiber</name>
    <dbReference type="NCBI Taxonomy" id="94328"/>
    <lineage>
        <taxon>Eukaryota</taxon>
        <taxon>Viridiplantae</taxon>
        <taxon>Streptophyta</taxon>
        <taxon>Embryophyta</taxon>
        <taxon>Tracheophyta</taxon>
        <taxon>Spermatophyta</taxon>
        <taxon>Magnoliopsida</taxon>
        <taxon>Liliopsida</taxon>
        <taxon>Zingiberales</taxon>
        <taxon>Zingiberaceae</taxon>
        <taxon>Zingiber</taxon>
    </lineage>
</organism>
<evidence type="ECO:0000313" key="4">
    <source>
        <dbReference type="EMBL" id="KAG6535396.1"/>
    </source>
</evidence>
<dbReference type="InterPro" id="IPR025564">
    <property type="entry name" value="CAAD_dom"/>
</dbReference>
<keyword evidence="2" id="KW-0812">Transmembrane</keyword>
<feature type="transmembrane region" description="Helical" evidence="2">
    <location>
        <begin position="100"/>
        <end position="122"/>
    </location>
</feature>
<dbReference type="PANTHER" id="PTHR33222">
    <property type="match status" value="1"/>
</dbReference>
<evidence type="ECO:0000259" key="3">
    <source>
        <dbReference type="Pfam" id="PF14159"/>
    </source>
</evidence>
<evidence type="ECO:0000256" key="2">
    <source>
        <dbReference type="SAM" id="Phobius"/>
    </source>
</evidence>
<feature type="domain" description="Cyanobacterial aminoacyl-tRNA synthetase CAAD" evidence="3">
    <location>
        <begin position="59"/>
        <end position="143"/>
    </location>
</feature>
<protein>
    <recommendedName>
        <fullName evidence="3">Cyanobacterial aminoacyl-tRNA synthetase CAAD domain-containing protein</fullName>
    </recommendedName>
</protein>